<dbReference type="EMBL" id="CP000472">
    <property type="protein sequence ID" value="ACJ27821.1"/>
    <property type="molecule type" value="Genomic_DNA"/>
</dbReference>
<evidence type="ECO:0000313" key="1">
    <source>
        <dbReference type="EMBL" id="ACJ27821.1"/>
    </source>
</evidence>
<evidence type="ECO:0000313" key="2">
    <source>
        <dbReference type="Proteomes" id="UP000000753"/>
    </source>
</evidence>
<protein>
    <submittedName>
        <fullName evidence="1">Uncharacterized protein</fullName>
    </submittedName>
</protein>
<dbReference type="HOGENOM" id="CLU_3367276_0_0_6"/>
<accession>B8CJ60</accession>
<dbReference type="AlphaFoldDB" id="B8CJ60"/>
<sequence>MFATGYFAASAIERDIEATAATTGVYVERVQLESH</sequence>
<dbReference type="Proteomes" id="UP000000753">
    <property type="component" value="Chromosome"/>
</dbReference>
<reference evidence="1 2" key="1">
    <citation type="journal article" date="2008" name="PLoS ONE">
        <title>Environmental adaptation: genomic analysis of the piezotolerant and psychrotolerant deep-sea iron reducing bacterium Shewanella piezotolerans WP3.</title>
        <authorList>
            <person name="Wang F."/>
            <person name="Wang J."/>
            <person name="Jian H."/>
            <person name="Zhang B."/>
            <person name="Li S."/>
            <person name="Wang F."/>
            <person name="Zeng X."/>
            <person name="Gao L."/>
            <person name="Bartlett D.H."/>
            <person name="Yu J."/>
            <person name="Hu S."/>
            <person name="Xiao X."/>
        </authorList>
    </citation>
    <scope>NUCLEOTIDE SEQUENCE [LARGE SCALE GENOMIC DNA]</scope>
    <source>
        <strain evidence="2">WP3 / JCM 13877</strain>
    </source>
</reference>
<gene>
    <name evidence="1" type="ordered locus">swp_1018</name>
</gene>
<name>B8CJ60_SHEPW</name>
<proteinExistence type="predicted"/>
<dbReference type="KEGG" id="swp:swp_1018"/>
<organism evidence="1 2">
    <name type="scientific">Shewanella piezotolerans (strain WP3 / JCM 13877)</name>
    <dbReference type="NCBI Taxonomy" id="225849"/>
    <lineage>
        <taxon>Bacteria</taxon>
        <taxon>Pseudomonadati</taxon>
        <taxon>Pseudomonadota</taxon>
        <taxon>Gammaproteobacteria</taxon>
        <taxon>Alteromonadales</taxon>
        <taxon>Shewanellaceae</taxon>
        <taxon>Shewanella</taxon>
    </lineage>
</organism>
<keyword evidence="2" id="KW-1185">Reference proteome</keyword>